<organism evidence="2 3">
    <name type="scientific">Phycomyces blakesleeanus (strain ATCC 8743b / DSM 1359 / FGSC 10004 / NBRC 33097 / NRRL 1555)</name>
    <dbReference type="NCBI Taxonomy" id="763407"/>
    <lineage>
        <taxon>Eukaryota</taxon>
        <taxon>Fungi</taxon>
        <taxon>Fungi incertae sedis</taxon>
        <taxon>Mucoromycota</taxon>
        <taxon>Mucoromycotina</taxon>
        <taxon>Mucoromycetes</taxon>
        <taxon>Mucorales</taxon>
        <taxon>Phycomycetaceae</taxon>
        <taxon>Phycomyces</taxon>
    </lineage>
</organism>
<evidence type="ECO:0000313" key="3">
    <source>
        <dbReference type="Proteomes" id="UP000077315"/>
    </source>
</evidence>
<protein>
    <submittedName>
        <fullName evidence="2">Uncharacterized protein</fullName>
    </submittedName>
</protein>
<keyword evidence="1" id="KW-1133">Transmembrane helix</keyword>
<dbReference type="AlphaFoldDB" id="A0A162PXK8"/>
<proteinExistence type="predicted"/>
<feature type="transmembrane region" description="Helical" evidence="1">
    <location>
        <begin position="59"/>
        <end position="82"/>
    </location>
</feature>
<name>A0A162PXK8_PHYB8</name>
<dbReference type="GeneID" id="28996551"/>
<evidence type="ECO:0000313" key="2">
    <source>
        <dbReference type="EMBL" id="OAD75146.1"/>
    </source>
</evidence>
<keyword evidence="1" id="KW-0812">Transmembrane</keyword>
<dbReference type="InParanoid" id="A0A162PXK8"/>
<keyword evidence="1" id="KW-0472">Membrane</keyword>
<dbReference type="VEuPathDB" id="FungiDB:PHYBLDRAFT_167465"/>
<accession>A0A162PXK8</accession>
<keyword evidence="3" id="KW-1185">Reference proteome</keyword>
<dbReference type="Proteomes" id="UP000077315">
    <property type="component" value="Unassembled WGS sequence"/>
</dbReference>
<dbReference type="RefSeq" id="XP_018293186.1">
    <property type="nucleotide sequence ID" value="XM_018435645.1"/>
</dbReference>
<dbReference type="EMBL" id="KV440978">
    <property type="protein sequence ID" value="OAD75146.1"/>
    <property type="molecule type" value="Genomic_DNA"/>
</dbReference>
<gene>
    <name evidence="2" type="ORF">PHYBLDRAFT_167465</name>
</gene>
<evidence type="ECO:0000256" key="1">
    <source>
        <dbReference type="SAM" id="Phobius"/>
    </source>
</evidence>
<reference evidence="3" key="1">
    <citation type="submission" date="2015-06" db="EMBL/GenBank/DDBJ databases">
        <title>Expansion of signal transduction pathways in fungi by whole-genome duplication.</title>
        <authorList>
            <consortium name="DOE Joint Genome Institute"/>
            <person name="Corrochano L.M."/>
            <person name="Kuo A."/>
            <person name="Marcet-Houben M."/>
            <person name="Polaino S."/>
            <person name="Salamov A."/>
            <person name="Villalobos J.M."/>
            <person name="Alvarez M.I."/>
            <person name="Avalos J."/>
            <person name="Benito E.P."/>
            <person name="Benoit I."/>
            <person name="Burger G."/>
            <person name="Camino L.P."/>
            <person name="Canovas D."/>
            <person name="Cerda-Olmedo E."/>
            <person name="Cheng J.-F."/>
            <person name="Dominguez A."/>
            <person name="Elias M."/>
            <person name="Eslava A.P."/>
            <person name="Glaser F."/>
            <person name="Grimwood J."/>
            <person name="Gutierrez G."/>
            <person name="Heitman J."/>
            <person name="Henrissat B."/>
            <person name="Iturriaga E.A."/>
            <person name="Lang B.F."/>
            <person name="Lavin J.L."/>
            <person name="Lee S."/>
            <person name="Li W."/>
            <person name="Lindquist E."/>
            <person name="Lopez-Garcia S."/>
            <person name="Luque E.M."/>
            <person name="Marcos A.T."/>
            <person name="Martin J."/>
            <person name="McCluskey K."/>
            <person name="Medina H.R."/>
            <person name="Miralles-Duran A."/>
            <person name="Miyazaki A."/>
            <person name="Munoz-Torres E."/>
            <person name="Oguiza J.A."/>
            <person name="Ohm R."/>
            <person name="Olmedo M."/>
            <person name="Orejas M."/>
            <person name="Ortiz-Castellanos L."/>
            <person name="Pisabarro A.G."/>
            <person name="Rodriguez-Romero J."/>
            <person name="Ruiz-Herrera J."/>
            <person name="Ruiz-Vazquez R."/>
            <person name="Sanz C."/>
            <person name="Schackwitz W."/>
            <person name="Schmutz J."/>
            <person name="Shahriari M."/>
            <person name="Shelest E."/>
            <person name="Silva-Franco F."/>
            <person name="Soanes D."/>
            <person name="Syed K."/>
            <person name="Tagua V.G."/>
            <person name="Talbot N.J."/>
            <person name="Thon M."/>
            <person name="De vries R.P."/>
            <person name="Wiebenga A."/>
            <person name="Yadav J.S."/>
            <person name="Braun E.L."/>
            <person name="Baker S."/>
            <person name="Garre V."/>
            <person name="Horwitz B."/>
            <person name="Torres-Martinez S."/>
            <person name="Idnurm A."/>
            <person name="Herrera-Estrella A."/>
            <person name="Gabaldon T."/>
            <person name="Grigoriev I.V."/>
        </authorList>
    </citation>
    <scope>NUCLEOTIDE SEQUENCE [LARGE SCALE GENOMIC DNA]</scope>
    <source>
        <strain evidence="3">NRRL 1555(-)</strain>
    </source>
</reference>
<sequence length="129" mass="15200">MSNIKGLIRNTSKKTFKHYVMIFIRKGYMQDGVKTRVNVKFSGQCERGDVLSVTRNMKAVRASLIIVCGLEIMIKILLYNLARRRILYKNFRNRYKINGTQKIVGKLLREEDYIKRRSSSNEKIVFYVD</sequence>